<organism evidence="1 2">
    <name type="scientific">Desulfoferula mesophila</name>
    <dbReference type="NCBI Taxonomy" id="3058419"/>
    <lineage>
        <taxon>Bacteria</taxon>
        <taxon>Pseudomonadati</taxon>
        <taxon>Thermodesulfobacteriota</taxon>
        <taxon>Desulfarculia</taxon>
        <taxon>Desulfarculales</taxon>
        <taxon>Desulfarculaceae</taxon>
        <taxon>Desulfoferula</taxon>
    </lineage>
</organism>
<proteinExistence type="predicted"/>
<dbReference type="EMBL" id="AP028679">
    <property type="protein sequence ID" value="BEQ14590.1"/>
    <property type="molecule type" value="Genomic_DNA"/>
</dbReference>
<evidence type="ECO:0008006" key="3">
    <source>
        <dbReference type="Google" id="ProtNLM"/>
    </source>
</evidence>
<protein>
    <recommendedName>
        <fullName evidence="3">Pancreas/duodenum homeobox protein 1</fullName>
    </recommendedName>
</protein>
<accession>A0AAU9ES29</accession>
<reference evidence="2" key="1">
    <citation type="journal article" date="2023" name="Arch. Microbiol.">
        <title>Desulfoferula mesophilus gen. nov. sp. nov., a mesophilic sulfate-reducing bacterium isolated from a brackish lake sediment.</title>
        <authorList>
            <person name="Watanabe T."/>
            <person name="Yabe T."/>
            <person name="Tsuji J.M."/>
            <person name="Fukui M."/>
        </authorList>
    </citation>
    <scope>NUCLEOTIDE SEQUENCE [LARGE SCALE GENOMIC DNA]</scope>
    <source>
        <strain evidence="2">12FAK</strain>
    </source>
</reference>
<keyword evidence="2" id="KW-1185">Reference proteome</keyword>
<evidence type="ECO:0000313" key="2">
    <source>
        <dbReference type="Proteomes" id="UP001366166"/>
    </source>
</evidence>
<dbReference type="KEGG" id="dmp:FAK_16560"/>
<dbReference type="AlphaFoldDB" id="A0AAU9ES29"/>
<dbReference type="Proteomes" id="UP001366166">
    <property type="component" value="Chromosome"/>
</dbReference>
<name>A0AAU9ES29_9BACT</name>
<sequence>MTLTNGYEVKDVPSNGNISDPQTLAQLFPAHKANDFFEALYGDAAEGAYDFELVFRDEEPGRVELELLLHQRPGKCLACNLTYGLPQVLGRHPVLNLKEVVARVCEMNGADPAKATWSLGHTRVISDEIHAIPLTIEMG</sequence>
<evidence type="ECO:0000313" key="1">
    <source>
        <dbReference type="EMBL" id="BEQ14590.1"/>
    </source>
</evidence>
<gene>
    <name evidence="1" type="ORF">FAK_16560</name>
</gene>